<dbReference type="InterPro" id="IPR052382">
    <property type="entry name" value="ABHD10_acyl-thioesterase"/>
</dbReference>
<dbReference type="Gene3D" id="3.40.50.1820">
    <property type="entry name" value="alpha/beta hydrolase"/>
    <property type="match status" value="1"/>
</dbReference>
<dbReference type="RefSeq" id="WP_191111126.1">
    <property type="nucleotide sequence ID" value="NZ_CP061738.1"/>
</dbReference>
<dbReference type="PANTHER" id="PTHR16138">
    <property type="entry name" value="MYCOPHENOLIC ACID ACYL-GLUCURONIDE ESTERASE, MITOCHONDRIAL"/>
    <property type="match status" value="1"/>
</dbReference>
<evidence type="ECO:0000256" key="2">
    <source>
        <dbReference type="ARBA" id="ARBA00022801"/>
    </source>
</evidence>
<dbReference type="PANTHER" id="PTHR16138:SF7">
    <property type="entry name" value="PALMITOYL-PROTEIN THIOESTERASE ABHD10, MITOCHONDRIAL"/>
    <property type="match status" value="1"/>
</dbReference>
<evidence type="ECO:0000313" key="13">
    <source>
        <dbReference type="EMBL" id="QOD38326.1"/>
    </source>
</evidence>
<evidence type="ECO:0000256" key="3">
    <source>
        <dbReference type="ARBA" id="ARBA00022946"/>
    </source>
</evidence>
<evidence type="ECO:0000256" key="8">
    <source>
        <dbReference type="ARBA" id="ARBA00042704"/>
    </source>
</evidence>
<dbReference type="GO" id="GO:0102390">
    <property type="term" value="F:mycophenolic acid acyl-glucuronide esterase activity"/>
    <property type="evidence" value="ECO:0007669"/>
    <property type="project" value="UniProtKB-EC"/>
</dbReference>
<keyword evidence="14" id="KW-1185">Reference proteome</keyword>
<name>A0A7L7YRF2_9RICK</name>
<dbReference type="GO" id="GO:0008474">
    <property type="term" value="F:palmitoyl-(protein) hydrolase activity"/>
    <property type="evidence" value="ECO:0007669"/>
    <property type="project" value="UniProtKB-EC"/>
</dbReference>
<dbReference type="Proteomes" id="UP000516514">
    <property type="component" value="Chromosome"/>
</dbReference>
<evidence type="ECO:0000256" key="9">
    <source>
        <dbReference type="ARBA" id="ARBA00046047"/>
    </source>
</evidence>
<comment type="function">
    <text evidence="9">Acts as an acyl-protein thioesterase that hydrolyzes fatty acids from acylated residues in proteins. Regulates the mitochondrial S-depalmitoylation of the nucleophilic active site residue of peroxiredoxin-5/PRDX5, a key antioxidant protein, therefore modulating mitochondrial antioxidant ability. Also catalyzes the deglucuronidation of mycophenolic acid acyl-glucuronide, an active metabolite of the immunosuppressant drug mycophenolate.</text>
</comment>
<reference evidence="13 14" key="1">
    <citation type="submission" date="2020-09" db="EMBL/GenBank/DDBJ databases">
        <title>An Earliest Endosymbiont, Wolbachia massiliensis sp. nov., Strain PL13 From the Bed Bug (Cimex hemipterius), Type strain of a New supergroup T.</title>
        <authorList>
            <person name="Laidoudi Y."/>
            <person name="Levasseur A."/>
            <person name="Medkour H."/>
            <person name="Maaloum M."/>
            <person name="BenKhedher M."/>
            <person name="Sambou M."/>
            <person name="Bassene H."/>
            <person name="Davoust B."/>
            <person name="Fenollar F."/>
            <person name="Raoult D."/>
            <person name="Mediannikov O."/>
        </authorList>
    </citation>
    <scope>NUCLEOTIDE SEQUENCE [LARGE SCALE GENOMIC DNA]</scope>
    <source>
        <strain evidence="13 14">PL13</strain>
    </source>
</reference>
<evidence type="ECO:0000256" key="7">
    <source>
        <dbReference type="ARBA" id="ARBA00042645"/>
    </source>
</evidence>
<dbReference type="AlphaFoldDB" id="A0A7L7YRF2"/>
<keyword evidence="2 13" id="KW-0378">Hydrolase</keyword>
<comment type="catalytic activity">
    <reaction evidence="11">
        <text>mycophenolic acid O-acyl-beta-D-glucuronide + H2O = mycophenolate + D-glucuronate + H(+)</text>
        <dbReference type="Rhea" id="RHEA:34179"/>
        <dbReference type="ChEBI" id="CHEBI:15377"/>
        <dbReference type="ChEBI" id="CHEBI:15378"/>
        <dbReference type="ChEBI" id="CHEBI:58720"/>
        <dbReference type="ChEBI" id="CHEBI:62932"/>
        <dbReference type="ChEBI" id="CHEBI:66982"/>
        <dbReference type="EC" id="3.1.1.93"/>
    </reaction>
    <physiologicalReaction direction="left-to-right" evidence="11">
        <dbReference type="Rhea" id="RHEA:34180"/>
    </physiologicalReaction>
</comment>
<dbReference type="SUPFAM" id="SSF53474">
    <property type="entry name" value="alpha/beta-Hydrolases"/>
    <property type="match status" value="1"/>
</dbReference>
<dbReference type="InterPro" id="IPR000073">
    <property type="entry name" value="AB_hydrolase_1"/>
</dbReference>
<dbReference type="KEGG" id="wms:ID128_00045"/>
<evidence type="ECO:0000259" key="12">
    <source>
        <dbReference type="Pfam" id="PF00561"/>
    </source>
</evidence>
<dbReference type="Pfam" id="PF00561">
    <property type="entry name" value="Abhydrolase_1"/>
    <property type="match status" value="1"/>
</dbReference>
<gene>
    <name evidence="13" type="ORF">ID128_00045</name>
</gene>
<dbReference type="EC" id="3.1.2.22" evidence="1"/>
<dbReference type="InterPro" id="IPR029058">
    <property type="entry name" value="AB_hydrolase_fold"/>
</dbReference>
<organism evidence="13 14">
    <name type="scientific">Candidatus Wolbachia massiliensis</name>
    <dbReference type="NCBI Taxonomy" id="1845000"/>
    <lineage>
        <taxon>Bacteria</taxon>
        <taxon>Pseudomonadati</taxon>
        <taxon>Pseudomonadota</taxon>
        <taxon>Alphaproteobacteria</taxon>
        <taxon>Rickettsiales</taxon>
        <taxon>Anaplasmataceae</taxon>
        <taxon>Wolbachieae</taxon>
        <taxon>Wolbachia</taxon>
    </lineage>
</organism>
<protein>
    <recommendedName>
        <fullName evidence="5">Palmitoyl-protein thioesterase ABHD10, mitochondrial</fullName>
        <ecNumber evidence="4">3.1.1.93</ecNumber>
        <ecNumber evidence="1">3.1.2.22</ecNumber>
    </recommendedName>
    <alternativeName>
        <fullName evidence="7">Acyl-protein thioesterase ABHD10</fullName>
    </alternativeName>
    <alternativeName>
        <fullName evidence="8">Alpha/beta hydrolase domain-containing protein 10</fullName>
    </alternativeName>
    <alternativeName>
        <fullName evidence="6">Mycophenolic acid acyl-glucuronide esterase, mitochondrial</fullName>
    </alternativeName>
</protein>
<evidence type="ECO:0000256" key="6">
    <source>
        <dbReference type="ARBA" id="ARBA00041520"/>
    </source>
</evidence>
<feature type="domain" description="AB hydrolase-1" evidence="12">
    <location>
        <begin position="26"/>
        <end position="132"/>
    </location>
</feature>
<dbReference type="EC" id="3.1.1.93" evidence="4"/>
<evidence type="ECO:0000256" key="5">
    <source>
        <dbReference type="ARBA" id="ARBA00039314"/>
    </source>
</evidence>
<dbReference type="GO" id="GO:0004553">
    <property type="term" value="F:hydrolase activity, hydrolyzing O-glycosyl compounds"/>
    <property type="evidence" value="ECO:0007669"/>
    <property type="project" value="TreeGrafter"/>
</dbReference>
<sequence length="254" mass="28622">MDFYKLSCGSNNYIAYRKLQGRKASIVFFGGFASNMNGTKATAIYKFCQENDIALVLFDYFGHGHSSGDFTDYTISDWQKNCARVISELTDNKQIIIGSSMGSWLMLLTALQFPERIAALIGISSAPDFTEDLIFKQLSDKQKEALGSKGVIDFTSGHCTYKITKNLIEDGRKNLLLNKKTININSPVRLLHSINDKDVPYQTSLNLAKKIKSTDVEVHLVKSAEHNMSDHHSLEILFQTIREFLPTNYLTFIV</sequence>
<evidence type="ECO:0000256" key="4">
    <source>
        <dbReference type="ARBA" id="ARBA00039132"/>
    </source>
</evidence>
<evidence type="ECO:0000256" key="1">
    <source>
        <dbReference type="ARBA" id="ARBA00012423"/>
    </source>
</evidence>
<proteinExistence type="predicted"/>
<evidence type="ECO:0000313" key="14">
    <source>
        <dbReference type="Proteomes" id="UP000516514"/>
    </source>
</evidence>
<evidence type="ECO:0000256" key="11">
    <source>
        <dbReference type="ARBA" id="ARBA00047972"/>
    </source>
</evidence>
<accession>A0A7L7YRF2</accession>
<comment type="catalytic activity">
    <reaction evidence="10">
        <text>S-hexadecanoyl-L-cysteinyl-[protein] + H2O = L-cysteinyl-[protein] + hexadecanoate + H(+)</text>
        <dbReference type="Rhea" id="RHEA:19233"/>
        <dbReference type="Rhea" id="RHEA-COMP:10131"/>
        <dbReference type="Rhea" id="RHEA-COMP:11032"/>
        <dbReference type="ChEBI" id="CHEBI:7896"/>
        <dbReference type="ChEBI" id="CHEBI:15377"/>
        <dbReference type="ChEBI" id="CHEBI:15378"/>
        <dbReference type="ChEBI" id="CHEBI:29950"/>
        <dbReference type="ChEBI" id="CHEBI:74151"/>
        <dbReference type="EC" id="3.1.2.22"/>
    </reaction>
    <physiologicalReaction direction="left-to-right" evidence="10">
        <dbReference type="Rhea" id="RHEA:19234"/>
    </physiologicalReaction>
</comment>
<dbReference type="EMBL" id="CP061738">
    <property type="protein sequence ID" value="QOD38326.1"/>
    <property type="molecule type" value="Genomic_DNA"/>
</dbReference>
<keyword evidence="3" id="KW-0809">Transit peptide</keyword>
<evidence type="ECO:0000256" key="10">
    <source>
        <dbReference type="ARBA" id="ARBA00047409"/>
    </source>
</evidence>